<evidence type="ECO:0000256" key="1">
    <source>
        <dbReference type="ARBA" id="ARBA00004533"/>
    </source>
</evidence>
<comment type="subcellular location">
    <subcellularLocation>
        <location evidence="1 10">Cell inner membrane</location>
    </subcellularLocation>
</comment>
<proteinExistence type="inferred from homology"/>
<evidence type="ECO:0000259" key="12">
    <source>
        <dbReference type="Pfam" id="PF21687"/>
    </source>
</evidence>
<dbReference type="PIRSF" id="PIRSF002786">
    <property type="entry name" value="XcpX"/>
    <property type="match status" value="1"/>
</dbReference>
<evidence type="ECO:0000256" key="7">
    <source>
        <dbReference type="ARBA" id="ARBA00022927"/>
    </source>
</evidence>
<feature type="domain" description="T2SS protein K first SAM-like" evidence="12">
    <location>
        <begin position="109"/>
        <end position="216"/>
    </location>
</feature>
<dbReference type="NCBIfam" id="NF037980">
    <property type="entry name" value="T2SS_GspK"/>
    <property type="match status" value="1"/>
</dbReference>
<gene>
    <name evidence="13" type="primary">gspK</name>
    <name evidence="13" type="ORF">NEE01_10685</name>
</gene>
<dbReference type="Pfam" id="PF03934">
    <property type="entry name" value="T2SSK"/>
    <property type="match status" value="1"/>
</dbReference>
<keyword evidence="9 10" id="KW-0472">Membrane</keyword>
<keyword evidence="4 10" id="KW-1003">Cell membrane</keyword>
<keyword evidence="7" id="KW-0653">Protein transport</keyword>
<name>A0AA42CQ25_9SPHN</name>
<comment type="similarity">
    <text evidence="2 10">Belongs to the GSP K family.</text>
</comment>
<dbReference type="AlphaFoldDB" id="A0AA42CQ25"/>
<dbReference type="Pfam" id="PF21687">
    <property type="entry name" value="T2SSK_1st"/>
    <property type="match status" value="1"/>
</dbReference>
<dbReference type="InterPro" id="IPR049179">
    <property type="entry name" value="T2SSK_SAM-like_2nd"/>
</dbReference>
<dbReference type="Gene3D" id="3.30.1300.30">
    <property type="entry name" value="GSPII I/J protein-like"/>
    <property type="match status" value="1"/>
</dbReference>
<dbReference type="PANTHER" id="PTHR38831:SF1">
    <property type="entry name" value="TYPE II SECRETION SYSTEM PROTEIN K-RELATED"/>
    <property type="match status" value="1"/>
</dbReference>
<evidence type="ECO:0000256" key="5">
    <source>
        <dbReference type="ARBA" id="ARBA00022519"/>
    </source>
</evidence>
<dbReference type="Proteomes" id="UP001165565">
    <property type="component" value="Unassembled WGS sequence"/>
</dbReference>
<keyword evidence="14" id="KW-1185">Reference proteome</keyword>
<keyword evidence="3 10" id="KW-0813">Transport</keyword>
<dbReference type="InterPro" id="IPR038072">
    <property type="entry name" value="GspK_central_sf"/>
</dbReference>
<protein>
    <recommendedName>
        <fullName evidence="10">Type II secretion system protein K</fullName>
    </recommendedName>
</protein>
<dbReference type="PANTHER" id="PTHR38831">
    <property type="entry name" value="TYPE II SECRETION SYSTEM PROTEIN K"/>
    <property type="match status" value="1"/>
</dbReference>
<evidence type="ECO:0000259" key="11">
    <source>
        <dbReference type="Pfam" id="PF03934"/>
    </source>
</evidence>
<sequence length="338" mass="36098">MAGKRIDPPTRERGAALLTVLLLVAVIAVMAATGLEKLRLSTRLGGNAIMLDRARAYAQAAETLATTRITALLQRDASKVTLAGGWYNRPFPLPVPDGTAIARVVDGGNCFNLNSLVTRGGDGRYTANPPAVEQFARLMRLIDVPNGGRIAAATADWIDSDDTPLPGGAEDSAYLGGQPGYRTGATLMADPSELRAVAGVSAATYTRLRPWICTLPVAERSVINFNTLLPEQAALFAMLLPDTMSVGQARALLMRRPPDGYADRDAIWKAPGLSGITADQRAQEQADVTTHWFALTVDVRLGQVSMQERGLIDASTLPARLVSRQWGDEGPNLTRTAP</sequence>
<evidence type="ECO:0000256" key="8">
    <source>
        <dbReference type="ARBA" id="ARBA00022989"/>
    </source>
</evidence>
<evidence type="ECO:0000256" key="4">
    <source>
        <dbReference type="ARBA" id="ARBA00022475"/>
    </source>
</evidence>
<comment type="caution">
    <text evidence="13">The sequence shown here is derived from an EMBL/GenBank/DDBJ whole genome shotgun (WGS) entry which is preliminary data.</text>
</comment>
<dbReference type="InterPro" id="IPR045584">
    <property type="entry name" value="Pilin-like"/>
</dbReference>
<dbReference type="GO" id="GO:0005886">
    <property type="term" value="C:plasma membrane"/>
    <property type="evidence" value="ECO:0007669"/>
    <property type="project" value="UniProtKB-SubCell"/>
</dbReference>
<dbReference type="RefSeq" id="WP_265268913.1">
    <property type="nucleotide sequence ID" value="NZ_JANFAV010000006.1"/>
</dbReference>
<organism evidence="13 14">
    <name type="scientific">Sphingomonas lycopersici</name>
    <dbReference type="NCBI Taxonomy" id="2951807"/>
    <lineage>
        <taxon>Bacteria</taxon>
        <taxon>Pseudomonadati</taxon>
        <taxon>Pseudomonadota</taxon>
        <taxon>Alphaproteobacteria</taxon>
        <taxon>Sphingomonadales</taxon>
        <taxon>Sphingomonadaceae</taxon>
        <taxon>Sphingomonas</taxon>
    </lineage>
</organism>
<keyword evidence="5 10" id="KW-0997">Cell inner membrane</keyword>
<dbReference type="InterPro" id="IPR005628">
    <property type="entry name" value="GspK"/>
</dbReference>
<keyword evidence="8" id="KW-1133">Transmembrane helix</keyword>
<evidence type="ECO:0000256" key="2">
    <source>
        <dbReference type="ARBA" id="ARBA00007246"/>
    </source>
</evidence>
<keyword evidence="6" id="KW-0812">Transmembrane</keyword>
<dbReference type="GO" id="GO:0009306">
    <property type="term" value="P:protein secretion"/>
    <property type="evidence" value="ECO:0007669"/>
    <property type="project" value="InterPro"/>
</dbReference>
<reference evidence="13" key="1">
    <citation type="submission" date="2022-06" db="EMBL/GenBank/DDBJ databases">
        <title>Sphingomonas sp. nov. isolated from rhizosphere soil of tomato.</title>
        <authorList>
            <person name="Dong H."/>
            <person name="Gao R."/>
        </authorList>
    </citation>
    <scope>NUCLEOTIDE SEQUENCE</scope>
    <source>
        <strain evidence="13">MMSM24</strain>
    </source>
</reference>
<dbReference type="Gene3D" id="1.10.40.60">
    <property type="entry name" value="EpsJ-like"/>
    <property type="match status" value="2"/>
</dbReference>
<evidence type="ECO:0000313" key="14">
    <source>
        <dbReference type="Proteomes" id="UP001165565"/>
    </source>
</evidence>
<feature type="domain" description="T2SS protein K second SAM-like" evidence="11">
    <location>
        <begin position="223"/>
        <end position="288"/>
    </location>
</feature>
<evidence type="ECO:0000256" key="6">
    <source>
        <dbReference type="ARBA" id="ARBA00022692"/>
    </source>
</evidence>
<evidence type="ECO:0000256" key="3">
    <source>
        <dbReference type="ARBA" id="ARBA00022448"/>
    </source>
</evidence>
<evidence type="ECO:0000313" key="13">
    <source>
        <dbReference type="EMBL" id="MCW6535250.1"/>
    </source>
</evidence>
<accession>A0AA42CQ25</accession>
<dbReference type="EMBL" id="JANFAV010000006">
    <property type="protein sequence ID" value="MCW6535250.1"/>
    <property type="molecule type" value="Genomic_DNA"/>
</dbReference>
<dbReference type="SUPFAM" id="SSF158544">
    <property type="entry name" value="GspK insert domain-like"/>
    <property type="match status" value="2"/>
</dbReference>
<dbReference type="SUPFAM" id="SSF54523">
    <property type="entry name" value="Pili subunits"/>
    <property type="match status" value="1"/>
</dbReference>
<evidence type="ECO:0000256" key="10">
    <source>
        <dbReference type="PIRNR" id="PIRNR002786"/>
    </source>
</evidence>
<dbReference type="InterPro" id="IPR049031">
    <property type="entry name" value="T2SSK_SAM-like_1st"/>
</dbReference>
<evidence type="ECO:0000256" key="9">
    <source>
        <dbReference type="ARBA" id="ARBA00023136"/>
    </source>
</evidence>